<dbReference type="PROSITE" id="PS51918">
    <property type="entry name" value="RADICAL_SAM"/>
    <property type="match status" value="1"/>
</dbReference>
<proteinExistence type="predicted"/>
<dbReference type="SFLD" id="SFLDG01082">
    <property type="entry name" value="B12-binding_domain_containing"/>
    <property type="match status" value="1"/>
</dbReference>
<dbReference type="GO" id="GO:0051539">
    <property type="term" value="F:4 iron, 4 sulfur cluster binding"/>
    <property type="evidence" value="ECO:0007669"/>
    <property type="project" value="UniProtKB-KW"/>
</dbReference>
<sequence length="667" mass="74905">MGASKLLIVNPSCPGWPEWPVGMAYVLACLEQRGIPFDLIDLARVENWEKSLAAALDSDRYLAVASGGLIGDYRFFRRLRELAGKKSPDTPFVLGGNITKDGNDRLLFDIIGVDYAILGEAETSLPAFVEGLRAGREDFHGYDGVIFREKATGQVVRNKFKRLDLKRHKVRPAWHHFDCDYFITMSSFPFMGGGLRSMPVLSGRGCVGKCGFCSPSIGGFRKREIADLIDEIRFLIREYDFDKLCFLNEMFYPTAREVREFCAAYAALETRKPWFVQVRIDAGLDAETLVMMKEAGCIAVSAGIESGSDDVLAAMNKKTTAEQIRTFFRNCKAAGMPSNGTFIIGYDGETAEDLRKTIDLLIEEDISSGDALLVAYQGTKVYRKALGAGLIEDEDKHLDDFCCDIFAPDAYSRFCNMTAMSTDEFFDLAPKEVRRYNTYVFDKYKVRDLSLTIDGNWRWTSVLLEGKCRECGAPVRERFLAYGAEFLGLLGIGMSRNTFCGHCFKPLAFDIFEAGEMPEGRAHVREVSKALARYRRILVCAPTNDVNFLLRINFLSLDYELIHGIYLYRDEPVGRYLKYPVLKEGEIVGSGADCLLCFDVDAGASVRRLYARLGRECPPVVHAHPEAFRRSVAAKVPHAYRINQVFKRLFGVSVRTVLDRARALVGR</sequence>
<dbReference type="KEGG" id="das:Daes_0709"/>
<keyword evidence="5" id="KW-0479">Metal-binding</keyword>
<keyword evidence="11" id="KW-1185">Reference proteome</keyword>
<dbReference type="PROSITE" id="PS51332">
    <property type="entry name" value="B12_BINDING"/>
    <property type="match status" value="1"/>
</dbReference>
<dbReference type="SMART" id="SM00729">
    <property type="entry name" value="Elp3"/>
    <property type="match status" value="1"/>
</dbReference>
<dbReference type="GO" id="GO:0031419">
    <property type="term" value="F:cobalamin binding"/>
    <property type="evidence" value="ECO:0007669"/>
    <property type="project" value="InterPro"/>
</dbReference>
<reference evidence="10 11" key="2">
    <citation type="journal article" date="2014" name="Genome Announc.">
        <title>Complete Genome Sequence of the Subsurface, Mesophilic Sulfate-Reducing Bacterium Desulfovibrio aespoeensis Aspo-2.</title>
        <authorList>
            <person name="Pedersen K."/>
            <person name="Bengtsson A."/>
            <person name="Edlund J."/>
            <person name="Rabe L."/>
            <person name="Hazen T."/>
            <person name="Chakraborty R."/>
            <person name="Goodwin L."/>
            <person name="Shapiro N."/>
        </authorList>
    </citation>
    <scope>NUCLEOTIDE SEQUENCE [LARGE SCALE GENOMIC DNA]</scope>
    <source>
        <strain evidence="11">ATCC 700646 / DSM 10631 / Aspo-2</strain>
    </source>
</reference>
<organism evidence="10 11">
    <name type="scientific">Pseudodesulfovibrio aespoeensis (strain ATCC 700646 / DSM 10631 / Aspo-2)</name>
    <name type="common">Desulfovibrio aespoeensis</name>
    <dbReference type="NCBI Taxonomy" id="643562"/>
    <lineage>
        <taxon>Bacteria</taxon>
        <taxon>Pseudomonadati</taxon>
        <taxon>Thermodesulfobacteriota</taxon>
        <taxon>Desulfovibrionia</taxon>
        <taxon>Desulfovibrionales</taxon>
        <taxon>Desulfovibrionaceae</taxon>
    </lineage>
</organism>
<dbReference type="InterPro" id="IPR023404">
    <property type="entry name" value="rSAM_horseshoe"/>
</dbReference>
<feature type="domain" description="Radical SAM core" evidence="9">
    <location>
        <begin position="192"/>
        <end position="418"/>
    </location>
</feature>
<evidence type="ECO:0000313" key="10">
    <source>
        <dbReference type="EMBL" id="ADU61726.1"/>
    </source>
</evidence>
<dbReference type="CDD" id="cd01335">
    <property type="entry name" value="Radical_SAM"/>
    <property type="match status" value="1"/>
</dbReference>
<comment type="cofactor">
    <cofactor evidence="1">
        <name>[4Fe-4S] cluster</name>
        <dbReference type="ChEBI" id="CHEBI:49883"/>
    </cofactor>
</comment>
<dbReference type="SFLD" id="SFLDS00029">
    <property type="entry name" value="Radical_SAM"/>
    <property type="match status" value="1"/>
</dbReference>
<dbReference type="Pfam" id="PF02310">
    <property type="entry name" value="B12-binding"/>
    <property type="match status" value="1"/>
</dbReference>
<reference evidence="11" key="1">
    <citation type="submission" date="2010-12" db="EMBL/GenBank/DDBJ databases">
        <title>Complete sequence of Desulfovibrio aespoeensis Aspo-2.</title>
        <authorList>
            <consortium name="US DOE Joint Genome Institute"/>
            <person name="Lucas S."/>
            <person name="Copeland A."/>
            <person name="Lapidus A."/>
            <person name="Cheng J.-F."/>
            <person name="Goodwin L."/>
            <person name="Pitluck S."/>
            <person name="Chertkov O."/>
            <person name="Misra M."/>
            <person name="Detter J.C."/>
            <person name="Han C."/>
            <person name="Tapia R."/>
            <person name="Land M."/>
            <person name="Hauser L."/>
            <person name="Kyrpides N."/>
            <person name="Ivanova N."/>
            <person name="Ovchinnikova G."/>
            <person name="Pedersen K."/>
            <person name="Jagevall S."/>
            <person name="Hazen T."/>
            <person name="Woyke T."/>
        </authorList>
    </citation>
    <scope>NUCLEOTIDE SEQUENCE [LARGE SCALE GENOMIC DNA]</scope>
    <source>
        <strain evidence="11">ATCC 700646 / DSM 10631 / Aspo-2</strain>
    </source>
</reference>
<evidence type="ECO:0000313" key="11">
    <source>
        <dbReference type="Proteomes" id="UP000002191"/>
    </source>
</evidence>
<name>E6VZL2_PSEA9</name>
<dbReference type="PANTHER" id="PTHR43409:SF7">
    <property type="entry name" value="BLL1977 PROTEIN"/>
    <property type="match status" value="1"/>
</dbReference>
<keyword evidence="4" id="KW-0949">S-adenosyl-L-methionine</keyword>
<dbReference type="AlphaFoldDB" id="E6VZL2"/>
<dbReference type="STRING" id="643562.Daes_0709"/>
<dbReference type="EMBL" id="CP002431">
    <property type="protein sequence ID" value="ADU61726.1"/>
    <property type="molecule type" value="Genomic_DNA"/>
</dbReference>
<dbReference type="HOGENOM" id="CLU_411463_0_0_7"/>
<evidence type="ECO:0000256" key="5">
    <source>
        <dbReference type="ARBA" id="ARBA00022723"/>
    </source>
</evidence>
<keyword evidence="7" id="KW-0411">Iron-sulfur</keyword>
<dbReference type="GO" id="GO:0003824">
    <property type="term" value="F:catalytic activity"/>
    <property type="evidence" value="ECO:0007669"/>
    <property type="project" value="InterPro"/>
</dbReference>
<dbReference type="SUPFAM" id="SSF102114">
    <property type="entry name" value="Radical SAM enzymes"/>
    <property type="match status" value="1"/>
</dbReference>
<dbReference type="PANTHER" id="PTHR43409">
    <property type="entry name" value="ANAEROBIC MAGNESIUM-PROTOPORPHYRIN IX MONOMETHYL ESTER CYCLASE-RELATED"/>
    <property type="match status" value="1"/>
</dbReference>
<dbReference type="InterPro" id="IPR006158">
    <property type="entry name" value="Cobalamin-bd"/>
</dbReference>
<dbReference type="InterPro" id="IPR006638">
    <property type="entry name" value="Elp3/MiaA/NifB-like_rSAM"/>
</dbReference>
<accession>E6VZL2</accession>
<protein>
    <submittedName>
        <fullName evidence="10">Radical SAM domain protein</fullName>
    </submittedName>
</protein>
<keyword evidence="3" id="KW-0808">Transferase</keyword>
<dbReference type="Gene3D" id="3.40.50.280">
    <property type="entry name" value="Cobalamin-binding domain"/>
    <property type="match status" value="1"/>
</dbReference>
<evidence type="ECO:0000256" key="7">
    <source>
        <dbReference type="ARBA" id="ARBA00023014"/>
    </source>
</evidence>
<gene>
    <name evidence="10" type="ordered locus">Daes_0709</name>
</gene>
<evidence type="ECO:0000259" key="8">
    <source>
        <dbReference type="PROSITE" id="PS51332"/>
    </source>
</evidence>
<evidence type="ECO:0000259" key="9">
    <source>
        <dbReference type="PROSITE" id="PS51918"/>
    </source>
</evidence>
<dbReference type="Gene3D" id="3.80.30.20">
    <property type="entry name" value="tm_1862 like domain"/>
    <property type="match status" value="1"/>
</dbReference>
<dbReference type="GO" id="GO:0046872">
    <property type="term" value="F:metal ion binding"/>
    <property type="evidence" value="ECO:0007669"/>
    <property type="project" value="UniProtKB-KW"/>
</dbReference>
<dbReference type="SUPFAM" id="SSF52242">
    <property type="entry name" value="Cobalamin (vitamin B12)-binding domain"/>
    <property type="match status" value="1"/>
</dbReference>
<dbReference type="eggNOG" id="COG1032">
    <property type="taxonomic scope" value="Bacteria"/>
</dbReference>
<evidence type="ECO:0000256" key="1">
    <source>
        <dbReference type="ARBA" id="ARBA00001966"/>
    </source>
</evidence>
<dbReference type="InterPro" id="IPR051198">
    <property type="entry name" value="BchE-like"/>
</dbReference>
<keyword evidence="6" id="KW-0408">Iron</keyword>
<dbReference type="InterPro" id="IPR036724">
    <property type="entry name" value="Cobalamin-bd_sf"/>
</dbReference>
<dbReference type="InterPro" id="IPR034466">
    <property type="entry name" value="Methyltransferase_Class_B"/>
</dbReference>
<dbReference type="InterPro" id="IPR007197">
    <property type="entry name" value="rSAM"/>
</dbReference>
<dbReference type="InterPro" id="IPR058240">
    <property type="entry name" value="rSAM_sf"/>
</dbReference>
<dbReference type="SFLD" id="SFLDG01123">
    <property type="entry name" value="methyltransferase_(Class_B)"/>
    <property type="match status" value="1"/>
</dbReference>
<evidence type="ECO:0000256" key="3">
    <source>
        <dbReference type="ARBA" id="ARBA00022679"/>
    </source>
</evidence>
<dbReference type="Proteomes" id="UP000002191">
    <property type="component" value="Chromosome"/>
</dbReference>
<evidence type="ECO:0000256" key="4">
    <source>
        <dbReference type="ARBA" id="ARBA00022691"/>
    </source>
</evidence>
<dbReference type="OrthoDB" id="9804952at2"/>
<dbReference type="RefSeq" id="WP_013513657.1">
    <property type="nucleotide sequence ID" value="NC_014844.1"/>
</dbReference>
<evidence type="ECO:0000256" key="2">
    <source>
        <dbReference type="ARBA" id="ARBA00022603"/>
    </source>
</evidence>
<feature type="domain" description="B12-binding" evidence="8">
    <location>
        <begin position="3"/>
        <end position="139"/>
    </location>
</feature>
<dbReference type="Pfam" id="PF04055">
    <property type="entry name" value="Radical_SAM"/>
    <property type="match status" value="1"/>
</dbReference>
<evidence type="ECO:0000256" key="6">
    <source>
        <dbReference type="ARBA" id="ARBA00023004"/>
    </source>
</evidence>
<keyword evidence="2" id="KW-0489">Methyltransferase</keyword>